<feature type="compositionally biased region" description="Polar residues" evidence="1">
    <location>
        <begin position="123"/>
        <end position="135"/>
    </location>
</feature>
<evidence type="ECO:0000256" key="1">
    <source>
        <dbReference type="SAM" id="MobiDB-lite"/>
    </source>
</evidence>
<dbReference type="VEuPathDB" id="VectorBase:ASTEI10647"/>
<evidence type="ECO:0000313" key="2">
    <source>
        <dbReference type="EnsemblMetazoa" id="ASTEI10647-PA"/>
    </source>
</evidence>
<dbReference type="STRING" id="30069.A0A182YQB1"/>
<protein>
    <submittedName>
        <fullName evidence="2">Uncharacterized protein</fullName>
    </submittedName>
</protein>
<dbReference type="EnsemblMetazoa" id="ASTEI10647-RA">
    <property type="protein sequence ID" value="ASTEI10647-PA"/>
    <property type="gene ID" value="ASTEI10647"/>
</dbReference>
<proteinExistence type="predicted"/>
<feature type="region of interest" description="Disordered" evidence="1">
    <location>
        <begin position="94"/>
        <end position="140"/>
    </location>
</feature>
<accession>A0A182YQB1</accession>
<organism evidence="2 3">
    <name type="scientific">Anopheles stephensi</name>
    <name type="common">Indo-Pakistan malaria mosquito</name>
    <dbReference type="NCBI Taxonomy" id="30069"/>
    <lineage>
        <taxon>Eukaryota</taxon>
        <taxon>Metazoa</taxon>
        <taxon>Ecdysozoa</taxon>
        <taxon>Arthropoda</taxon>
        <taxon>Hexapoda</taxon>
        <taxon>Insecta</taxon>
        <taxon>Pterygota</taxon>
        <taxon>Neoptera</taxon>
        <taxon>Endopterygota</taxon>
        <taxon>Diptera</taxon>
        <taxon>Nematocera</taxon>
        <taxon>Culicoidea</taxon>
        <taxon>Culicidae</taxon>
        <taxon>Anophelinae</taxon>
        <taxon>Anopheles</taxon>
    </lineage>
</organism>
<reference evidence="3" key="1">
    <citation type="journal article" date="2014" name="Genome Biol.">
        <title>Genome analysis of a major urban malaria vector mosquito, Anopheles stephensi.</title>
        <authorList>
            <person name="Jiang X."/>
            <person name="Peery A."/>
            <person name="Hall A.B."/>
            <person name="Sharma A."/>
            <person name="Chen X.G."/>
            <person name="Waterhouse R.M."/>
            <person name="Komissarov A."/>
            <person name="Riehle M.M."/>
            <person name="Shouche Y."/>
            <person name="Sharakhova M.V."/>
            <person name="Lawson D."/>
            <person name="Pakpour N."/>
            <person name="Arensburger P."/>
            <person name="Davidson V.L."/>
            <person name="Eiglmeier K."/>
            <person name="Emrich S."/>
            <person name="George P."/>
            <person name="Kennedy R.C."/>
            <person name="Mane S.P."/>
            <person name="Maslen G."/>
            <person name="Oringanje C."/>
            <person name="Qi Y."/>
            <person name="Settlage R."/>
            <person name="Tojo M."/>
            <person name="Tubio J.M."/>
            <person name="Unger M.F."/>
            <person name="Wang B."/>
            <person name="Vernick K.D."/>
            <person name="Ribeiro J.M."/>
            <person name="James A.A."/>
            <person name="Michel K."/>
            <person name="Riehle M.A."/>
            <person name="Luckhart S."/>
            <person name="Sharakhov I.V."/>
            <person name="Tu Z."/>
        </authorList>
    </citation>
    <scope>NUCLEOTIDE SEQUENCE [LARGE SCALE GENOMIC DNA]</scope>
    <source>
        <strain evidence="3">Indian</strain>
    </source>
</reference>
<dbReference type="VEuPathDB" id="VectorBase:ASTE010208"/>
<sequence length="265" mass="29499">MESQQTTDAQRDRYYATIHKVALQAGDKIPETSEDISPYATFQLSEASTLAQPHHSGPANTLLHSFMYHERAMTEGCASPPPAAVLRLHNQSPYYNINSSKGRRRHSRKTEPESEESDSDPDQLTSSRTESSNQLDAKMKHSKELDVAAGGPGDHGYNPNHYMRSIPGLIYHGTQSSTSSDLSPMSEQKSLPRRGRSRYHHLHLHNTNTTPRHKPSKAQSPLASPRSSCQNDNVPIQLPRMPSQFRPIHSSRTIGSTNSRLSPNC</sequence>
<feature type="compositionally biased region" description="Polar residues" evidence="1">
    <location>
        <begin position="250"/>
        <end position="265"/>
    </location>
</feature>
<dbReference type="VEuPathDB" id="VectorBase:ASTEI20_032233"/>
<evidence type="ECO:0000313" key="3">
    <source>
        <dbReference type="Proteomes" id="UP000076408"/>
    </source>
</evidence>
<feature type="compositionally biased region" description="Polar residues" evidence="1">
    <location>
        <begin position="173"/>
        <end position="189"/>
    </location>
</feature>
<reference evidence="2" key="2">
    <citation type="submission" date="2020-05" db="UniProtKB">
        <authorList>
            <consortium name="EnsemblMetazoa"/>
        </authorList>
    </citation>
    <scope>IDENTIFICATION</scope>
    <source>
        <strain evidence="2">Indian</strain>
    </source>
</reference>
<feature type="compositionally biased region" description="Polar residues" evidence="1">
    <location>
        <begin position="217"/>
        <end position="234"/>
    </location>
</feature>
<name>A0A182YQB1_ANOST</name>
<dbReference type="AlphaFoldDB" id="A0A182YQB1"/>
<keyword evidence="3" id="KW-1185">Reference proteome</keyword>
<dbReference type="Proteomes" id="UP000076408">
    <property type="component" value="Unassembled WGS sequence"/>
</dbReference>
<feature type="region of interest" description="Disordered" evidence="1">
    <location>
        <begin position="171"/>
        <end position="265"/>
    </location>
</feature>
<feature type="compositionally biased region" description="Basic residues" evidence="1">
    <location>
        <begin position="191"/>
        <end position="204"/>
    </location>
</feature>